<dbReference type="GO" id="GO:0046872">
    <property type="term" value="F:metal ion binding"/>
    <property type="evidence" value="ECO:0007669"/>
    <property type="project" value="InterPro"/>
</dbReference>
<evidence type="ECO:0000313" key="1">
    <source>
        <dbReference type="EMBL" id="MPM19202.1"/>
    </source>
</evidence>
<proteinExistence type="predicted"/>
<dbReference type="AlphaFoldDB" id="A0A644XSI4"/>
<comment type="caution">
    <text evidence="1">The sequence shown here is derived from an EMBL/GenBank/DDBJ whole genome shotgun (WGS) entry which is preliminary data.</text>
</comment>
<reference evidence="1" key="1">
    <citation type="submission" date="2019-08" db="EMBL/GenBank/DDBJ databases">
        <authorList>
            <person name="Kucharzyk K."/>
            <person name="Murdoch R.W."/>
            <person name="Higgins S."/>
            <person name="Loffler F."/>
        </authorList>
    </citation>
    <scope>NUCLEOTIDE SEQUENCE</scope>
</reference>
<dbReference type="Gene3D" id="3.30.70.100">
    <property type="match status" value="1"/>
</dbReference>
<protein>
    <recommendedName>
        <fullName evidence="2">HMA domain-containing protein</fullName>
    </recommendedName>
</protein>
<organism evidence="1">
    <name type="scientific">bioreactor metagenome</name>
    <dbReference type="NCBI Taxonomy" id="1076179"/>
    <lineage>
        <taxon>unclassified sequences</taxon>
        <taxon>metagenomes</taxon>
        <taxon>ecological metagenomes</taxon>
    </lineage>
</organism>
<gene>
    <name evidence="1" type="ORF">SDC9_65620</name>
</gene>
<dbReference type="InterPro" id="IPR036163">
    <property type="entry name" value="HMA_dom_sf"/>
</dbReference>
<dbReference type="SUPFAM" id="SSF55008">
    <property type="entry name" value="HMA, heavy metal-associated domain"/>
    <property type="match status" value="1"/>
</dbReference>
<accession>A0A644XSI4</accession>
<dbReference type="CDD" id="cd00371">
    <property type="entry name" value="HMA"/>
    <property type="match status" value="1"/>
</dbReference>
<name>A0A644XSI4_9ZZZZ</name>
<dbReference type="EMBL" id="VSSQ01003131">
    <property type="protein sequence ID" value="MPM19202.1"/>
    <property type="molecule type" value="Genomic_DNA"/>
</dbReference>
<dbReference type="InterPro" id="IPR006121">
    <property type="entry name" value="HMA_dom"/>
</dbReference>
<evidence type="ECO:0008006" key="2">
    <source>
        <dbReference type="Google" id="ProtNLM"/>
    </source>
</evidence>
<sequence>MTTYLLTVDGMGCSSCAGRVDLALKEAGFTVLSTQVGSAKIQSSMNVDTIKKHVSEILEDMGYMLTGIKAE</sequence>